<reference evidence="3 4" key="1">
    <citation type="submission" date="2021-04" db="EMBL/GenBank/DDBJ databases">
        <authorList>
            <person name="Bliznina A."/>
        </authorList>
    </citation>
    <scope>NUCLEOTIDE SEQUENCE [LARGE SCALE GENOMIC DNA]</scope>
</reference>
<dbReference type="Proteomes" id="UP001158576">
    <property type="component" value="Chromosome XSR"/>
</dbReference>
<keyword evidence="2" id="KW-1133">Transmembrane helix</keyword>
<evidence type="ECO:0000313" key="4">
    <source>
        <dbReference type="Proteomes" id="UP001158576"/>
    </source>
</evidence>
<evidence type="ECO:0000313" key="3">
    <source>
        <dbReference type="EMBL" id="CAG5095681.1"/>
    </source>
</evidence>
<evidence type="ECO:0000256" key="2">
    <source>
        <dbReference type="SAM" id="Phobius"/>
    </source>
</evidence>
<accession>A0ABN7SDA1</accession>
<protein>
    <submittedName>
        <fullName evidence="3">Oidioi.mRNA.OKI2018_I69.XSR.g14291.t1.cds</fullName>
    </submittedName>
</protein>
<keyword evidence="4" id="KW-1185">Reference proteome</keyword>
<feature type="region of interest" description="Disordered" evidence="1">
    <location>
        <begin position="55"/>
        <end position="104"/>
    </location>
</feature>
<keyword evidence="2" id="KW-0812">Transmembrane</keyword>
<evidence type="ECO:0000256" key="1">
    <source>
        <dbReference type="SAM" id="MobiDB-lite"/>
    </source>
</evidence>
<proteinExistence type="predicted"/>
<keyword evidence="2" id="KW-0472">Membrane</keyword>
<feature type="compositionally biased region" description="Basic and acidic residues" evidence="1">
    <location>
        <begin position="55"/>
        <end position="71"/>
    </location>
</feature>
<sequence>MPYPVPENTVQWLYFYIVVPGLVVIFFIEVIWPQICKILLWCLIRYMEYQGDQERARRARQREEEQRKMNEDDAQEQADNSGDGRNILNRMPLASGERKQIVFK</sequence>
<dbReference type="EMBL" id="OU015569">
    <property type="protein sequence ID" value="CAG5095681.1"/>
    <property type="molecule type" value="Genomic_DNA"/>
</dbReference>
<organism evidence="3 4">
    <name type="scientific">Oikopleura dioica</name>
    <name type="common">Tunicate</name>
    <dbReference type="NCBI Taxonomy" id="34765"/>
    <lineage>
        <taxon>Eukaryota</taxon>
        <taxon>Metazoa</taxon>
        <taxon>Chordata</taxon>
        <taxon>Tunicata</taxon>
        <taxon>Appendicularia</taxon>
        <taxon>Copelata</taxon>
        <taxon>Oikopleuridae</taxon>
        <taxon>Oikopleura</taxon>
    </lineage>
</organism>
<gene>
    <name evidence="3" type="ORF">OKIOD_LOCUS5849</name>
</gene>
<feature type="transmembrane region" description="Helical" evidence="2">
    <location>
        <begin position="12"/>
        <end position="32"/>
    </location>
</feature>
<name>A0ABN7SDA1_OIKDI</name>